<accession>A0ABQ8AAU7</accession>
<sequence length="150" mass="17860">NSSVRLADRNYGLFFHLRDGCIISKKKLKNCILMRDSLITTKCLYEKDIHIPQLCHRYGKCAEGTMTEEDVVLRESSNKKYGMKKMLYLMWRGKNKYYGTKVTINVWEPKIQQQYEFTFSHIWLLSDLFRKNLNSIEAGWQISRIYMVTN</sequence>
<evidence type="ECO:0000313" key="3">
    <source>
        <dbReference type="Proteomes" id="UP000824890"/>
    </source>
</evidence>
<evidence type="ECO:0000259" key="1">
    <source>
        <dbReference type="PROSITE" id="PS52045"/>
    </source>
</evidence>
<organism evidence="2 3">
    <name type="scientific">Brassica napus</name>
    <name type="common">Rape</name>
    <dbReference type="NCBI Taxonomy" id="3708"/>
    <lineage>
        <taxon>Eukaryota</taxon>
        <taxon>Viridiplantae</taxon>
        <taxon>Streptophyta</taxon>
        <taxon>Embryophyta</taxon>
        <taxon>Tracheophyta</taxon>
        <taxon>Spermatophyta</taxon>
        <taxon>Magnoliopsida</taxon>
        <taxon>eudicotyledons</taxon>
        <taxon>Gunneridae</taxon>
        <taxon>Pentapetalae</taxon>
        <taxon>rosids</taxon>
        <taxon>malvids</taxon>
        <taxon>Brassicales</taxon>
        <taxon>Brassicaceae</taxon>
        <taxon>Brassiceae</taxon>
        <taxon>Brassica</taxon>
    </lineage>
</organism>
<dbReference type="PROSITE" id="PS52045">
    <property type="entry name" value="NEPROSIN_PEP_CD"/>
    <property type="match status" value="1"/>
</dbReference>
<dbReference type="InterPro" id="IPR053168">
    <property type="entry name" value="Glutamic_endopeptidase"/>
</dbReference>
<dbReference type="PANTHER" id="PTHR31589">
    <property type="entry name" value="PROTEIN, PUTATIVE (DUF239)-RELATED-RELATED"/>
    <property type="match status" value="1"/>
</dbReference>
<evidence type="ECO:0000313" key="2">
    <source>
        <dbReference type="EMBL" id="KAH0889417.1"/>
    </source>
</evidence>
<comment type="caution">
    <text evidence="2">The sequence shown here is derived from an EMBL/GenBank/DDBJ whole genome shotgun (WGS) entry which is preliminary data.</text>
</comment>
<gene>
    <name evidence="2" type="ORF">HID58_051846</name>
</gene>
<dbReference type="Proteomes" id="UP000824890">
    <property type="component" value="Unassembled WGS sequence"/>
</dbReference>
<reference evidence="2 3" key="1">
    <citation type="submission" date="2021-05" db="EMBL/GenBank/DDBJ databases">
        <title>Genome Assembly of Synthetic Allotetraploid Brassica napus Reveals Homoeologous Exchanges between Subgenomes.</title>
        <authorList>
            <person name="Davis J.T."/>
        </authorList>
    </citation>
    <scope>NUCLEOTIDE SEQUENCE [LARGE SCALE GENOMIC DNA]</scope>
    <source>
        <strain evidence="3">cv. Da-Ae</strain>
        <tissue evidence="2">Seedling</tissue>
    </source>
</reference>
<name>A0ABQ8AAU7_BRANA</name>
<feature type="non-terminal residue" evidence="2">
    <location>
        <position position="1"/>
    </location>
</feature>
<dbReference type="PANTHER" id="PTHR31589:SF24">
    <property type="entry name" value="OS07G0205500 PROTEIN"/>
    <property type="match status" value="1"/>
</dbReference>
<proteinExistence type="predicted"/>
<feature type="domain" description="Neprosin PEP catalytic" evidence="1">
    <location>
        <begin position="76"/>
        <end position="150"/>
    </location>
</feature>
<dbReference type="InterPro" id="IPR004314">
    <property type="entry name" value="Neprosin"/>
</dbReference>
<dbReference type="EMBL" id="JAGKQM010000013">
    <property type="protein sequence ID" value="KAH0889417.1"/>
    <property type="molecule type" value="Genomic_DNA"/>
</dbReference>
<keyword evidence="3" id="KW-1185">Reference proteome</keyword>
<protein>
    <recommendedName>
        <fullName evidence="1">Neprosin PEP catalytic domain-containing protein</fullName>
    </recommendedName>
</protein>